<keyword evidence="1" id="KW-0418">Kinase</keyword>
<dbReference type="OrthoDB" id="9781180at2"/>
<protein>
    <submittedName>
        <fullName evidence="1">Cytidylate kinase</fullName>
    </submittedName>
</protein>
<dbReference type="RefSeq" id="WP_025065645.1">
    <property type="nucleotide sequence ID" value="NZ_CP013195.1"/>
</dbReference>
<dbReference type="KEGG" id="peo:AS203_06035"/>
<dbReference type="GO" id="GO:0016301">
    <property type="term" value="F:kinase activity"/>
    <property type="evidence" value="ECO:0007669"/>
    <property type="project" value="UniProtKB-KW"/>
</dbReference>
<gene>
    <name evidence="1" type="ORF">AS203_06035</name>
</gene>
<dbReference type="Proteomes" id="UP000056252">
    <property type="component" value="Chromosome"/>
</dbReference>
<evidence type="ECO:0000313" key="1">
    <source>
        <dbReference type="EMBL" id="ALO49890.1"/>
    </source>
</evidence>
<dbReference type="EMBL" id="CP013195">
    <property type="protein sequence ID" value="ALO49890.1"/>
    <property type="molecule type" value="Genomic_DNA"/>
</dbReference>
<dbReference type="eggNOG" id="COG1102">
    <property type="taxonomic scope" value="Bacteria"/>
</dbReference>
<keyword evidence="1" id="KW-0808">Transferase</keyword>
<dbReference type="Pfam" id="PF13189">
    <property type="entry name" value="Cytidylate_kin2"/>
    <property type="match status" value="1"/>
</dbReference>
<evidence type="ECO:0000313" key="2">
    <source>
        <dbReference type="Proteomes" id="UP000056252"/>
    </source>
</evidence>
<reference evidence="2" key="1">
    <citation type="submission" date="2015-11" db="EMBL/GenBank/DDBJ databases">
        <authorList>
            <person name="Holder M.E."/>
            <person name="Ajami N.J."/>
            <person name="Petrosino J.F."/>
        </authorList>
    </citation>
    <scope>NUCLEOTIDE SEQUENCE [LARGE SCALE GENOMIC DNA]</scope>
    <source>
        <strain evidence="2">F0113</strain>
    </source>
</reference>
<name>A0A0S2KPL5_9BACT</name>
<dbReference type="Gene3D" id="3.40.50.300">
    <property type="entry name" value="P-loop containing nucleotide triphosphate hydrolases"/>
    <property type="match status" value="1"/>
</dbReference>
<dbReference type="InterPro" id="IPR027417">
    <property type="entry name" value="P-loop_NTPase"/>
</dbReference>
<dbReference type="SUPFAM" id="SSF52540">
    <property type="entry name" value="P-loop containing nucleoside triphosphate hydrolases"/>
    <property type="match status" value="1"/>
</dbReference>
<dbReference type="AlphaFoldDB" id="A0A0S2KPL5"/>
<proteinExistence type="predicted"/>
<sequence>MDRNENFVITINRQFGTGGHAIGAALAERLGVKLIDKQVLKAVAEKFNLTEREAEDLEARRPSWWEDFSHFYQSFVVMNEYQAIGRDITSRQLFYAQAEAMKRIAHEESCVVIGRCGFNVFSEHPNRLSIFLHSPIRRRVIRIMDRYHVDEEKARLMIEDNDYTREIYTKTFTGKDWYDTRNYDLALDVTKFGINGAVDFLLKFIDE</sequence>
<dbReference type="STRING" id="76123.AS203_06035"/>
<keyword evidence="2" id="KW-1185">Reference proteome</keyword>
<organism evidence="1 2">
    <name type="scientific">Hoylesella enoeca</name>
    <dbReference type="NCBI Taxonomy" id="76123"/>
    <lineage>
        <taxon>Bacteria</taxon>
        <taxon>Pseudomonadati</taxon>
        <taxon>Bacteroidota</taxon>
        <taxon>Bacteroidia</taxon>
        <taxon>Bacteroidales</taxon>
        <taxon>Prevotellaceae</taxon>
        <taxon>Hoylesella</taxon>
    </lineage>
</organism>
<accession>A0A0S2KPL5</accession>